<name>A0A392TNT0_9FABA</name>
<dbReference type="Pfam" id="PF04504">
    <property type="entry name" value="GeBP-like_DBD"/>
    <property type="match status" value="1"/>
</dbReference>
<dbReference type="AlphaFoldDB" id="A0A392TNT0"/>
<dbReference type="InterPro" id="IPR053932">
    <property type="entry name" value="GeBP-like_DBD"/>
</dbReference>
<keyword evidence="5" id="KW-1185">Reference proteome</keyword>
<feature type="compositionally biased region" description="Basic and acidic residues" evidence="2">
    <location>
        <begin position="13"/>
        <end position="22"/>
    </location>
</feature>
<reference evidence="4 5" key="1">
    <citation type="journal article" date="2018" name="Front. Plant Sci.">
        <title>Red Clover (Trifolium pratense) and Zigzag Clover (T. medium) - A Picture of Genomic Similarities and Differences.</title>
        <authorList>
            <person name="Dluhosova J."/>
            <person name="Istvanek J."/>
            <person name="Nedelnik J."/>
            <person name="Repkova J."/>
        </authorList>
    </citation>
    <scope>NUCLEOTIDE SEQUENCE [LARGE SCALE GENOMIC DNA]</scope>
    <source>
        <strain evidence="5">cv. 10/8</strain>
        <tissue evidence="4">Leaf</tissue>
    </source>
</reference>
<organism evidence="4 5">
    <name type="scientific">Trifolium medium</name>
    <dbReference type="NCBI Taxonomy" id="97028"/>
    <lineage>
        <taxon>Eukaryota</taxon>
        <taxon>Viridiplantae</taxon>
        <taxon>Streptophyta</taxon>
        <taxon>Embryophyta</taxon>
        <taxon>Tracheophyta</taxon>
        <taxon>Spermatophyta</taxon>
        <taxon>Magnoliopsida</taxon>
        <taxon>eudicotyledons</taxon>
        <taxon>Gunneridae</taxon>
        <taxon>Pentapetalae</taxon>
        <taxon>rosids</taxon>
        <taxon>fabids</taxon>
        <taxon>Fabales</taxon>
        <taxon>Fabaceae</taxon>
        <taxon>Papilionoideae</taxon>
        <taxon>50 kb inversion clade</taxon>
        <taxon>NPAAA clade</taxon>
        <taxon>Hologalegina</taxon>
        <taxon>IRL clade</taxon>
        <taxon>Trifolieae</taxon>
        <taxon>Trifolium</taxon>
    </lineage>
</organism>
<proteinExistence type="inferred from homology"/>
<feature type="non-terminal residue" evidence="4">
    <location>
        <position position="1"/>
    </location>
</feature>
<evidence type="ECO:0000256" key="2">
    <source>
        <dbReference type="SAM" id="MobiDB-lite"/>
    </source>
</evidence>
<sequence length="75" mass="8214">VSAAAGGSDEEKDDVRLTSEDSKKSFRRIFSEEDELAILKAVADFIPKTGKDPLKDIAAFHDFEIASCYGEYPAT</sequence>
<evidence type="ECO:0000256" key="1">
    <source>
        <dbReference type="ARBA" id="ARBA00010820"/>
    </source>
</evidence>
<dbReference type="Proteomes" id="UP000265520">
    <property type="component" value="Unassembled WGS sequence"/>
</dbReference>
<evidence type="ECO:0000313" key="5">
    <source>
        <dbReference type="Proteomes" id="UP000265520"/>
    </source>
</evidence>
<comment type="caution">
    <text evidence="4">The sequence shown here is derived from an EMBL/GenBank/DDBJ whole genome shotgun (WGS) entry which is preliminary data.</text>
</comment>
<feature type="domain" description="Glabrous enhancer-binding protein-like DBD" evidence="3">
    <location>
        <begin position="26"/>
        <end position="63"/>
    </location>
</feature>
<accession>A0A392TNT0</accession>
<evidence type="ECO:0000259" key="3">
    <source>
        <dbReference type="Pfam" id="PF04504"/>
    </source>
</evidence>
<evidence type="ECO:0000313" key="4">
    <source>
        <dbReference type="EMBL" id="MCI62294.1"/>
    </source>
</evidence>
<dbReference type="EMBL" id="LXQA010616448">
    <property type="protein sequence ID" value="MCI62294.1"/>
    <property type="molecule type" value="Genomic_DNA"/>
</dbReference>
<protein>
    <submittedName>
        <fullName evidence="4">Mediator-associated protein 1-like</fullName>
    </submittedName>
</protein>
<feature type="region of interest" description="Disordered" evidence="2">
    <location>
        <begin position="1"/>
        <end position="22"/>
    </location>
</feature>
<comment type="similarity">
    <text evidence="1">Belongs to the GeBP family.</text>
</comment>